<dbReference type="Pfam" id="PF02687">
    <property type="entry name" value="FtsX"/>
    <property type="match status" value="2"/>
</dbReference>
<evidence type="ECO:0000256" key="4">
    <source>
        <dbReference type="ARBA" id="ARBA00022989"/>
    </source>
</evidence>
<feature type="transmembrane region" description="Helical" evidence="7">
    <location>
        <begin position="418"/>
        <end position="439"/>
    </location>
</feature>
<feature type="domain" description="ABC3 transporter permease C-terminal" evidence="8">
    <location>
        <begin position="709"/>
        <end position="824"/>
    </location>
</feature>
<protein>
    <submittedName>
        <fullName evidence="9">FtsX-like permease family protein</fullName>
    </submittedName>
</protein>
<dbReference type="InterPro" id="IPR050250">
    <property type="entry name" value="Macrolide_Exporter_MacB"/>
</dbReference>
<evidence type="ECO:0000256" key="7">
    <source>
        <dbReference type="SAM" id="Phobius"/>
    </source>
</evidence>
<feature type="transmembrane region" description="Helical" evidence="7">
    <location>
        <begin position="250"/>
        <end position="270"/>
    </location>
</feature>
<dbReference type="PANTHER" id="PTHR30572">
    <property type="entry name" value="MEMBRANE COMPONENT OF TRANSPORTER-RELATED"/>
    <property type="match status" value="1"/>
</dbReference>
<keyword evidence="10" id="KW-1185">Reference proteome</keyword>
<proteinExistence type="inferred from homology"/>
<evidence type="ECO:0000256" key="6">
    <source>
        <dbReference type="ARBA" id="ARBA00038076"/>
    </source>
</evidence>
<dbReference type="EMBL" id="JAESWC010000007">
    <property type="protein sequence ID" value="MBL4936524.1"/>
    <property type="molecule type" value="Genomic_DNA"/>
</dbReference>
<sequence>MEKYSSLTRKYLLKHKGRTILTLFGIIVAVAMFSAIFTFYYSGKESQIESTKEKSGNFEVLFSKLNTDKLKLLKSNAEIKNGGAEKKLGSFVIENVDLTDSIKSMQIKAYDEGMFNNIFKLKLSEGRLPQNSSEIIVDKKFYNVLKDKNNSSLLKGKLAFENNAENKGYKIVGAFESSEISSYGITFLDEALAKDGSFSYYANLKEKKDKIGAAKKIAADSGVSFDVNSDLLYLYGQGPDKQKNDAVLKIFIVVTVFVVICTVVVIYNAFNISVMERVKHYGILRSIGATKKQIRNLVFKEAFIMSIIAIPIGIFCGYLGLYITINLMMTGNTFSDLHVVLKPQVVIIGAALGIITIFLSAFFPARTASKVSPIDAIRGTTVIKGEKVKRRRSFLPRLIFNFEGEVAYKNIKRSRKRFYITCISLTVSLIMFIFFSNFADFTLRSNKILNGSLKVEAAFTAKDGNLFGDKFVERLKAVDGIKNIYKTNQYVISLPIDKSKLQEKFLNSFKNSNNLKENKNSFLIDKGSIFSYDENAFNLAKKENKLKLEYSDFKDNKVIIVNKVRGKDNKKIFWGDFTSYKPGDKITVPVMSKEYINNSSTKNFQGLIDSGKEITLEVADVIEDDPIIGTPLIDGYGIIVSNETFKRLTGLNEYNNILLDYSSSQYRDKLFEKLNIIADENKAMFMDAYSTQKEMDSSIKQLFVLVYGFVALIVVISTVNIINTVTINLLVKKREYAIFKAIGMTKGQFKKLVLLEGVLFGIFASLVGLPLSYLLTRYGIVGNNPLGDIGYKMSIWTYFSGAAGIIFITFIAALIPLRKLNDMNIVESLRLEE</sequence>
<comment type="caution">
    <text evidence="9">The sequence shown here is derived from an EMBL/GenBank/DDBJ whole genome shotgun (WGS) entry which is preliminary data.</text>
</comment>
<feature type="transmembrane region" description="Helical" evidence="7">
    <location>
        <begin position="345"/>
        <end position="363"/>
    </location>
</feature>
<feature type="transmembrane region" description="Helical" evidence="7">
    <location>
        <begin position="795"/>
        <end position="815"/>
    </location>
</feature>
<keyword evidence="4 7" id="KW-1133">Transmembrane helix</keyword>
<evidence type="ECO:0000256" key="1">
    <source>
        <dbReference type="ARBA" id="ARBA00004651"/>
    </source>
</evidence>
<keyword evidence="5 7" id="KW-0472">Membrane</keyword>
<dbReference type="PANTHER" id="PTHR30572:SF4">
    <property type="entry name" value="ABC TRANSPORTER PERMEASE YTRF"/>
    <property type="match status" value="1"/>
</dbReference>
<feature type="transmembrane region" description="Helical" evidence="7">
    <location>
        <begin position="20"/>
        <end position="41"/>
    </location>
</feature>
<organism evidence="9 10">
    <name type="scientific">Clostridium rhizosphaerae</name>
    <dbReference type="NCBI Taxonomy" id="2803861"/>
    <lineage>
        <taxon>Bacteria</taxon>
        <taxon>Bacillati</taxon>
        <taxon>Bacillota</taxon>
        <taxon>Clostridia</taxon>
        <taxon>Eubacteriales</taxon>
        <taxon>Clostridiaceae</taxon>
        <taxon>Clostridium</taxon>
    </lineage>
</organism>
<keyword evidence="2" id="KW-1003">Cell membrane</keyword>
<comment type="subcellular location">
    <subcellularLocation>
        <location evidence="1">Cell membrane</location>
        <topology evidence="1">Multi-pass membrane protein</topology>
    </subcellularLocation>
</comment>
<comment type="similarity">
    <text evidence="6">Belongs to the ABC-4 integral membrane protein family.</text>
</comment>
<name>A0ABS1TB00_9CLOT</name>
<feature type="domain" description="ABC3 transporter permease C-terminal" evidence="8">
    <location>
        <begin position="253"/>
        <end position="373"/>
    </location>
</feature>
<evidence type="ECO:0000313" key="9">
    <source>
        <dbReference type="EMBL" id="MBL4936524.1"/>
    </source>
</evidence>
<evidence type="ECO:0000259" key="8">
    <source>
        <dbReference type="Pfam" id="PF02687"/>
    </source>
</evidence>
<feature type="transmembrane region" description="Helical" evidence="7">
    <location>
        <begin position="702"/>
        <end position="731"/>
    </location>
</feature>
<reference evidence="9 10" key="1">
    <citation type="submission" date="2021-01" db="EMBL/GenBank/DDBJ databases">
        <title>Genome public.</title>
        <authorList>
            <person name="Liu C."/>
            <person name="Sun Q."/>
        </authorList>
    </citation>
    <scope>NUCLEOTIDE SEQUENCE [LARGE SCALE GENOMIC DNA]</scope>
    <source>
        <strain evidence="9 10">YIM B02515</strain>
    </source>
</reference>
<evidence type="ECO:0000256" key="5">
    <source>
        <dbReference type="ARBA" id="ARBA00023136"/>
    </source>
</evidence>
<evidence type="ECO:0000256" key="2">
    <source>
        <dbReference type="ARBA" id="ARBA00022475"/>
    </source>
</evidence>
<dbReference type="InterPro" id="IPR003838">
    <property type="entry name" value="ABC3_permease_C"/>
</dbReference>
<feature type="transmembrane region" description="Helical" evidence="7">
    <location>
        <begin position="302"/>
        <end position="325"/>
    </location>
</feature>
<accession>A0ABS1TB00</accession>
<evidence type="ECO:0000313" key="10">
    <source>
        <dbReference type="Proteomes" id="UP000632377"/>
    </source>
</evidence>
<keyword evidence="3 7" id="KW-0812">Transmembrane</keyword>
<feature type="transmembrane region" description="Helical" evidence="7">
    <location>
        <begin position="752"/>
        <end position="775"/>
    </location>
</feature>
<dbReference type="RefSeq" id="WP_202749283.1">
    <property type="nucleotide sequence ID" value="NZ_JAESWC010000007.1"/>
</dbReference>
<gene>
    <name evidence="9" type="ORF">JK636_12225</name>
</gene>
<dbReference type="Proteomes" id="UP000632377">
    <property type="component" value="Unassembled WGS sequence"/>
</dbReference>
<evidence type="ECO:0000256" key="3">
    <source>
        <dbReference type="ARBA" id="ARBA00022692"/>
    </source>
</evidence>